<evidence type="ECO:0000313" key="2">
    <source>
        <dbReference type="EMBL" id="MFD2608984.1"/>
    </source>
</evidence>
<feature type="compositionally biased region" description="Acidic residues" evidence="1">
    <location>
        <begin position="158"/>
        <end position="167"/>
    </location>
</feature>
<name>A0ABW5P151_9DEIO</name>
<protein>
    <submittedName>
        <fullName evidence="2">Uncharacterized protein</fullName>
    </submittedName>
</protein>
<evidence type="ECO:0000256" key="1">
    <source>
        <dbReference type="SAM" id="MobiDB-lite"/>
    </source>
</evidence>
<dbReference type="Proteomes" id="UP001597475">
    <property type="component" value="Unassembled WGS sequence"/>
</dbReference>
<dbReference type="EMBL" id="JBHUMK010000022">
    <property type="protein sequence ID" value="MFD2608984.1"/>
    <property type="molecule type" value="Genomic_DNA"/>
</dbReference>
<accession>A0ABW5P151</accession>
<feature type="region of interest" description="Disordered" evidence="1">
    <location>
        <begin position="155"/>
        <end position="177"/>
    </location>
</feature>
<comment type="caution">
    <text evidence="2">The sequence shown here is derived from an EMBL/GenBank/DDBJ whole genome shotgun (WGS) entry which is preliminary data.</text>
</comment>
<gene>
    <name evidence="2" type="ORF">ACFSR9_05945</name>
</gene>
<reference evidence="3" key="1">
    <citation type="journal article" date="2019" name="Int. J. Syst. Evol. Microbiol.">
        <title>The Global Catalogue of Microorganisms (GCM) 10K type strain sequencing project: providing services to taxonomists for standard genome sequencing and annotation.</title>
        <authorList>
            <consortium name="The Broad Institute Genomics Platform"/>
            <consortium name="The Broad Institute Genome Sequencing Center for Infectious Disease"/>
            <person name="Wu L."/>
            <person name="Ma J."/>
        </authorList>
    </citation>
    <scope>NUCLEOTIDE SEQUENCE [LARGE SCALE GENOMIC DNA]</scope>
    <source>
        <strain evidence="3">KCTC 33842</strain>
    </source>
</reference>
<proteinExistence type="predicted"/>
<dbReference type="RefSeq" id="WP_386843998.1">
    <property type="nucleotide sequence ID" value="NZ_JBHUMK010000022.1"/>
</dbReference>
<organism evidence="2 3">
    <name type="scientific">Deinococcus taklimakanensis</name>
    <dbReference type="NCBI Taxonomy" id="536443"/>
    <lineage>
        <taxon>Bacteria</taxon>
        <taxon>Thermotogati</taxon>
        <taxon>Deinococcota</taxon>
        <taxon>Deinococci</taxon>
        <taxon>Deinococcales</taxon>
        <taxon>Deinococcaceae</taxon>
        <taxon>Deinococcus</taxon>
    </lineage>
</organism>
<evidence type="ECO:0000313" key="3">
    <source>
        <dbReference type="Proteomes" id="UP001597475"/>
    </source>
</evidence>
<keyword evidence="3" id="KW-1185">Reference proteome</keyword>
<sequence length="306" mass="30713">MTGSGPAFGARLGVSEVDFAGGQLAAGVSGRALDLGYGRGLALPPLGAVTADARLAVTWAGGVRAGARVVGALGPVALNVGTQVFTTSAASVDPLSVFSLAPTDTRDSGWNADVTVRYRLSRALVAVGGAEFGAQNMGVLGLEGRRDLTRVLPPEPEVGAEADDPQDEPLPPETETTGTLSWRVGARAGQDVLGITGGASYATPDGLTLGVDALLGTGQMGTGQLGLTASLSAPDLLGEGSTLRLYSAYEPWRAASLPLRLGLESSLPLGPGTLGVDIRGGRDALGTPGYGARVSYRLPLGLAGAP</sequence>